<dbReference type="Proteomes" id="UP000299102">
    <property type="component" value="Unassembled WGS sequence"/>
</dbReference>
<dbReference type="EMBL" id="BGZK01000431">
    <property type="protein sequence ID" value="GBP43199.1"/>
    <property type="molecule type" value="Genomic_DNA"/>
</dbReference>
<reference evidence="1 2" key="1">
    <citation type="journal article" date="2019" name="Commun. Biol.">
        <title>The bagworm genome reveals a unique fibroin gene that provides high tensile strength.</title>
        <authorList>
            <person name="Kono N."/>
            <person name="Nakamura H."/>
            <person name="Ohtoshi R."/>
            <person name="Tomita M."/>
            <person name="Numata K."/>
            <person name="Arakawa K."/>
        </authorList>
    </citation>
    <scope>NUCLEOTIDE SEQUENCE [LARGE SCALE GENOMIC DNA]</scope>
</reference>
<gene>
    <name evidence="1" type="ORF">EVAR_26877_1</name>
</gene>
<name>A0A4C1VY69_EUMVA</name>
<keyword evidence="2" id="KW-1185">Reference proteome</keyword>
<dbReference type="OrthoDB" id="425681at2759"/>
<proteinExistence type="predicted"/>
<protein>
    <submittedName>
        <fullName evidence="1">Uncharacterized protein</fullName>
    </submittedName>
</protein>
<evidence type="ECO:0000313" key="2">
    <source>
        <dbReference type="Proteomes" id="UP000299102"/>
    </source>
</evidence>
<comment type="caution">
    <text evidence="1">The sequence shown here is derived from an EMBL/GenBank/DDBJ whole genome shotgun (WGS) entry which is preliminary data.</text>
</comment>
<accession>A0A4C1VY69</accession>
<dbReference type="AlphaFoldDB" id="A0A4C1VY69"/>
<evidence type="ECO:0000313" key="1">
    <source>
        <dbReference type="EMBL" id="GBP43199.1"/>
    </source>
</evidence>
<sequence>MLGFYALRPAYATRPNQSIGTDKAKFVDYSQATLFNVPSPTARLGRASRVHSCGSVYDLLECVNVYLNFELDLLNSRGGNETGPTRSQRLEKWVHLKDTVADDYVTAADCMINDENKNEIMMGDIIKALKRMKFGKAAEYDRVSSEMLRGGGDGKTAVPPL</sequence>
<organism evidence="1 2">
    <name type="scientific">Eumeta variegata</name>
    <name type="common">Bagworm moth</name>
    <name type="synonym">Eumeta japonica</name>
    <dbReference type="NCBI Taxonomy" id="151549"/>
    <lineage>
        <taxon>Eukaryota</taxon>
        <taxon>Metazoa</taxon>
        <taxon>Ecdysozoa</taxon>
        <taxon>Arthropoda</taxon>
        <taxon>Hexapoda</taxon>
        <taxon>Insecta</taxon>
        <taxon>Pterygota</taxon>
        <taxon>Neoptera</taxon>
        <taxon>Endopterygota</taxon>
        <taxon>Lepidoptera</taxon>
        <taxon>Glossata</taxon>
        <taxon>Ditrysia</taxon>
        <taxon>Tineoidea</taxon>
        <taxon>Psychidae</taxon>
        <taxon>Oiketicinae</taxon>
        <taxon>Eumeta</taxon>
    </lineage>
</organism>